<dbReference type="Gene3D" id="3.20.20.20">
    <property type="entry name" value="Dihydropteroate synthase-like"/>
    <property type="match status" value="1"/>
</dbReference>
<dbReference type="FunFam" id="3.20.20.20:FF:000005">
    <property type="entry name" value="4-hydroxy-3-methylbut-2-en-1-yl diphosphate synthase (flavodoxin)"/>
    <property type="match status" value="1"/>
</dbReference>
<dbReference type="NCBIfam" id="TIGR00612">
    <property type="entry name" value="ispG_gcpE"/>
    <property type="match status" value="1"/>
</dbReference>
<dbReference type="AlphaFoldDB" id="A0AB34BGB6"/>
<keyword evidence="10" id="KW-1185">Reference proteome</keyword>
<accession>A0AB34BGB6</accession>
<dbReference type="HAMAP" id="MF_00159">
    <property type="entry name" value="IspG"/>
    <property type="match status" value="1"/>
</dbReference>
<keyword evidence="7" id="KW-0414">Isoprene biosynthesis</keyword>
<dbReference type="PANTHER" id="PTHR30454">
    <property type="entry name" value="4-HYDROXY-3-METHYLBUT-2-EN-1-YL DIPHOSPHATE SYNTHASE"/>
    <property type="match status" value="1"/>
</dbReference>
<dbReference type="GO" id="GO:0051539">
    <property type="term" value="F:4 iron, 4 sulfur cluster binding"/>
    <property type="evidence" value="ECO:0007669"/>
    <property type="project" value="UniProtKB-KW"/>
</dbReference>
<name>A0AB34BGB6_9BACE</name>
<dbReference type="PANTHER" id="PTHR30454:SF0">
    <property type="entry name" value="4-HYDROXY-3-METHYLBUT-2-EN-1-YL DIPHOSPHATE SYNTHASE (FERREDOXIN), CHLOROPLASTIC"/>
    <property type="match status" value="1"/>
</dbReference>
<evidence type="ECO:0000256" key="4">
    <source>
        <dbReference type="ARBA" id="ARBA00023002"/>
    </source>
</evidence>
<evidence type="ECO:0000256" key="5">
    <source>
        <dbReference type="ARBA" id="ARBA00023004"/>
    </source>
</evidence>
<evidence type="ECO:0000256" key="1">
    <source>
        <dbReference type="ARBA" id="ARBA00001966"/>
    </source>
</evidence>
<keyword evidence="5" id="KW-0408">Iron</keyword>
<evidence type="ECO:0000256" key="7">
    <source>
        <dbReference type="ARBA" id="ARBA00023229"/>
    </source>
</evidence>
<comment type="caution">
    <text evidence="9">The sequence shown here is derived from an EMBL/GenBank/DDBJ whole genome shotgun (WGS) entry which is preliminary data.</text>
</comment>
<dbReference type="GO" id="GO:0019288">
    <property type="term" value="P:isopentenyl diphosphate biosynthetic process, methylerythritol 4-phosphate pathway"/>
    <property type="evidence" value="ECO:0007669"/>
    <property type="project" value="TreeGrafter"/>
</dbReference>
<dbReference type="GO" id="GO:0046429">
    <property type="term" value="F:4-hydroxy-3-methylbut-2-en-1-yl diphosphate synthase activity (ferredoxin)"/>
    <property type="evidence" value="ECO:0007669"/>
    <property type="project" value="UniProtKB-EC"/>
</dbReference>
<keyword evidence="6" id="KW-0411">Iron-sulfur</keyword>
<dbReference type="InterPro" id="IPR058578">
    <property type="entry name" value="IspG_TIM"/>
</dbReference>
<dbReference type="GO" id="GO:0046872">
    <property type="term" value="F:metal ion binding"/>
    <property type="evidence" value="ECO:0007669"/>
    <property type="project" value="UniProtKB-KW"/>
</dbReference>
<keyword evidence="4 9" id="KW-0560">Oxidoreductase</keyword>
<dbReference type="EC" id="1.17.7.1" evidence="9"/>
<dbReference type="GO" id="GO:0016114">
    <property type="term" value="P:terpenoid biosynthetic process"/>
    <property type="evidence" value="ECO:0007669"/>
    <property type="project" value="InterPro"/>
</dbReference>
<feature type="non-terminal residue" evidence="9">
    <location>
        <position position="366"/>
    </location>
</feature>
<evidence type="ECO:0000256" key="2">
    <source>
        <dbReference type="ARBA" id="ARBA00022485"/>
    </source>
</evidence>
<dbReference type="InterPro" id="IPR004588">
    <property type="entry name" value="IspG_bac-typ"/>
</dbReference>
<evidence type="ECO:0000313" key="10">
    <source>
        <dbReference type="Proteomes" id="UP000440198"/>
    </source>
</evidence>
<feature type="domain" description="IspG TIM-barrel" evidence="8">
    <location>
        <begin position="11"/>
        <end position="280"/>
    </location>
</feature>
<gene>
    <name evidence="9" type="primary">ispG</name>
    <name evidence="9" type="ORF">F2Z09_23840</name>
</gene>
<dbReference type="RefSeq" id="WP_149934768.1">
    <property type="nucleotide sequence ID" value="NZ_VWAG01000227.1"/>
</dbReference>
<proteinExistence type="inferred from homology"/>
<reference evidence="9 10" key="1">
    <citation type="journal article" date="2019" name="Nat. Med.">
        <title>A library of human gut bacterial isolates paired with longitudinal multiomics data enables mechanistic microbiome research.</title>
        <authorList>
            <person name="Poyet M."/>
            <person name="Groussin M."/>
            <person name="Gibbons S.M."/>
            <person name="Avila-Pacheco J."/>
            <person name="Jiang X."/>
            <person name="Kearney S.M."/>
            <person name="Perrotta A.R."/>
            <person name="Berdy B."/>
            <person name="Zhao S."/>
            <person name="Lieberman T.D."/>
            <person name="Swanson P.K."/>
            <person name="Smith M."/>
            <person name="Roesemann S."/>
            <person name="Alexander J.E."/>
            <person name="Rich S.A."/>
            <person name="Livny J."/>
            <person name="Vlamakis H."/>
            <person name="Clish C."/>
            <person name="Bullock K."/>
            <person name="Deik A."/>
            <person name="Scott J."/>
            <person name="Pierce K.A."/>
            <person name="Xavier R.J."/>
            <person name="Alm E.J."/>
        </authorList>
    </citation>
    <scope>NUCLEOTIDE SEQUENCE [LARGE SCALE GENOMIC DNA]</scope>
    <source>
        <strain evidence="9 10">BIOML-A2</strain>
    </source>
</reference>
<evidence type="ECO:0000259" key="8">
    <source>
        <dbReference type="Pfam" id="PF04551"/>
    </source>
</evidence>
<protein>
    <submittedName>
        <fullName evidence="9">(E)-4-hydroxy-3-methylbut-2-enyl-diphosphate synthase</fullName>
        <ecNumber evidence="9">1.17.7.1</ecNumber>
    </submittedName>
</protein>
<comment type="cofactor">
    <cofactor evidence="1">
        <name>[4Fe-4S] cluster</name>
        <dbReference type="ChEBI" id="CHEBI:49883"/>
    </cofactor>
</comment>
<dbReference type="Proteomes" id="UP000440198">
    <property type="component" value="Unassembled WGS sequence"/>
</dbReference>
<keyword evidence="3" id="KW-0479">Metal-binding</keyword>
<evidence type="ECO:0000256" key="6">
    <source>
        <dbReference type="ARBA" id="ARBA00023014"/>
    </source>
</evidence>
<dbReference type="InterPro" id="IPR011005">
    <property type="entry name" value="Dihydropteroate_synth-like_sf"/>
</dbReference>
<sequence>MDLFNYFRRETTEVNIGAVPLGGPNSIRVQSMTNTSTQDTQACVEQAKRIVDAGGEYVRLTTQGIKEAENLMNINIGLRSQGYMVPLVADVHFNPKVADVAAQYAEKVRINPGNYVDAARTFKKLEYTDEEYAQEIQKIHDRFVPFLNICKENHTAIRIGVNHGSLSDRIMSRYGDTPAGMVESCMEFLRICVEENFTDVVISIKASNTVVMVKTVRLLVDVMEKEGMAFPLHLGVTEAGDGEDGRIKSALGIGALLSDGLGDTIRVSLSEAPEAEIPVARKLVDYVLLRQDHPYIPGLEAPEFNYLSPERRKTKAVRNIGGEHVPVVIADRMDGKTEVNPQFTPDYIYAGRTLPDQREDGVEYIL</sequence>
<evidence type="ECO:0000313" key="9">
    <source>
        <dbReference type="EMBL" id="KAA5247152.1"/>
    </source>
</evidence>
<organism evidence="9 10">
    <name type="scientific">Bacteroides finegoldii</name>
    <dbReference type="NCBI Taxonomy" id="338188"/>
    <lineage>
        <taxon>Bacteria</taxon>
        <taxon>Pseudomonadati</taxon>
        <taxon>Bacteroidota</taxon>
        <taxon>Bacteroidia</taxon>
        <taxon>Bacteroidales</taxon>
        <taxon>Bacteroidaceae</taxon>
        <taxon>Bacteroides</taxon>
    </lineage>
</organism>
<dbReference type="Pfam" id="PF04551">
    <property type="entry name" value="GcpE"/>
    <property type="match status" value="1"/>
</dbReference>
<evidence type="ECO:0000256" key="3">
    <source>
        <dbReference type="ARBA" id="ARBA00022723"/>
    </source>
</evidence>
<keyword evidence="2" id="KW-0004">4Fe-4S</keyword>
<dbReference type="EMBL" id="VWAG01000227">
    <property type="protein sequence ID" value="KAA5247152.1"/>
    <property type="molecule type" value="Genomic_DNA"/>
</dbReference>